<comment type="caution">
    <text evidence="4">The sequence shown here is derived from an EMBL/GenBank/DDBJ whole genome shotgun (WGS) entry which is preliminary data.</text>
</comment>
<dbReference type="InterPro" id="IPR000182">
    <property type="entry name" value="GNAT_dom"/>
</dbReference>
<accession>A0ABS4JVR4</accession>
<dbReference type="PROSITE" id="PS51186">
    <property type="entry name" value="GNAT"/>
    <property type="match status" value="1"/>
</dbReference>
<evidence type="ECO:0000313" key="4">
    <source>
        <dbReference type="EMBL" id="MBP2019642.1"/>
    </source>
</evidence>
<organism evidence="4 5">
    <name type="scientific">Symbiobacterium terraclitae</name>
    <dbReference type="NCBI Taxonomy" id="557451"/>
    <lineage>
        <taxon>Bacteria</taxon>
        <taxon>Bacillati</taxon>
        <taxon>Bacillota</taxon>
        <taxon>Clostridia</taxon>
        <taxon>Eubacteriales</taxon>
        <taxon>Symbiobacteriaceae</taxon>
        <taxon>Symbiobacterium</taxon>
    </lineage>
</organism>
<sequence length="155" mass="16702">MVQVRTYRAAELPVVLARGAASARDQLVAREVPLAREDAVRYQFHTMYRMVLATPDSALLVADPDGGGPVGHVLLLPQANPFTGAPEVVVMDIWVHPDLRARGIGSRLLVEAERHARRIGARGLVAQIALHNAASLALFNRAGFAAERVVAGKGW</sequence>
<keyword evidence="5" id="KW-1185">Reference proteome</keyword>
<evidence type="ECO:0000259" key="3">
    <source>
        <dbReference type="PROSITE" id="PS51186"/>
    </source>
</evidence>
<protein>
    <submittedName>
        <fullName evidence="4">L-amino acid N-acyltransferase YncA</fullName>
    </submittedName>
</protein>
<dbReference type="PANTHER" id="PTHR43877">
    <property type="entry name" value="AMINOALKYLPHOSPHONATE N-ACETYLTRANSFERASE-RELATED-RELATED"/>
    <property type="match status" value="1"/>
</dbReference>
<proteinExistence type="predicted"/>
<dbReference type="Gene3D" id="3.40.630.30">
    <property type="match status" value="1"/>
</dbReference>
<keyword evidence="2" id="KW-0012">Acyltransferase</keyword>
<dbReference type="Pfam" id="PF00583">
    <property type="entry name" value="Acetyltransf_1"/>
    <property type="match status" value="1"/>
</dbReference>
<evidence type="ECO:0000256" key="1">
    <source>
        <dbReference type="ARBA" id="ARBA00022679"/>
    </source>
</evidence>
<keyword evidence="1" id="KW-0808">Transferase</keyword>
<dbReference type="Proteomes" id="UP001519289">
    <property type="component" value="Unassembled WGS sequence"/>
</dbReference>
<dbReference type="RefSeq" id="WP_209467746.1">
    <property type="nucleotide sequence ID" value="NZ_JAGGLG010000032.1"/>
</dbReference>
<reference evidence="4 5" key="1">
    <citation type="submission" date="2021-03" db="EMBL/GenBank/DDBJ databases">
        <title>Genomic Encyclopedia of Type Strains, Phase IV (KMG-IV): sequencing the most valuable type-strain genomes for metagenomic binning, comparative biology and taxonomic classification.</title>
        <authorList>
            <person name="Goeker M."/>
        </authorList>
    </citation>
    <scope>NUCLEOTIDE SEQUENCE [LARGE SCALE GENOMIC DNA]</scope>
    <source>
        <strain evidence="4 5">DSM 27138</strain>
    </source>
</reference>
<evidence type="ECO:0000256" key="2">
    <source>
        <dbReference type="ARBA" id="ARBA00023315"/>
    </source>
</evidence>
<dbReference type="PANTHER" id="PTHR43877:SF1">
    <property type="entry name" value="ACETYLTRANSFERASE"/>
    <property type="match status" value="1"/>
</dbReference>
<dbReference type="SUPFAM" id="SSF55729">
    <property type="entry name" value="Acyl-CoA N-acyltransferases (Nat)"/>
    <property type="match status" value="1"/>
</dbReference>
<feature type="domain" description="N-acetyltransferase" evidence="3">
    <location>
        <begin position="2"/>
        <end position="155"/>
    </location>
</feature>
<dbReference type="InterPro" id="IPR050832">
    <property type="entry name" value="Bact_Acetyltransf"/>
</dbReference>
<dbReference type="InterPro" id="IPR016181">
    <property type="entry name" value="Acyl_CoA_acyltransferase"/>
</dbReference>
<dbReference type="CDD" id="cd04301">
    <property type="entry name" value="NAT_SF"/>
    <property type="match status" value="1"/>
</dbReference>
<name>A0ABS4JVR4_9FIRM</name>
<dbReference type="EMBL" id="JAGGLG010000032">
    <property type="protein sequence ID" value="MBP2019642.1"/>
    <property type="molecule type" value="Genomic_DNA"/>
</dbReference>
<evidence type="ECO:0000313" key="5">
    <source>
        <dbReference type="Proteomes" id="UP001519289"/>
    </source>
</evidence>
<gene>
    <name evidence="4" type="ORF">J2Z79_003084</name>
</gene>